<proteinExistence type="predicted"/>
<sequence length="84" mass="9997">MRKRYRKRTKNEVKCFQISSFYDLSLDSRRTALKETGKFCNVSGNDAAMDMIRKNRYFFKFYPDGTIYDGYVDDAQLESSVYVF</sequence>
<evidence type="ECO:0000313" key="1">
    <source>
        <dbReference type="EMBL" id="CUO97266.1"/>
    </source>
</evidence>
<dbReference type="AlphaFoldDB" id="A0A174JGD7"/>
<dbReference type="Proteomes" id="UP000095564">
    <property type="component" value="Unassembled WGS sequence"/>
</dbReference>
<dbReference type="RefSeq" id="WP_055159141.1">
    <property type="nucleotide sequence ID" value="NZ_CZAU01000002.1"/>
</dbReference>
<organism evidence="1 2">
    <name type="scientific">Anaerostipes hadrus</name>
    <dbReference type="NCBI Taxonomy" id="649756"/>
    <lineage>
        <taxon>Bacteria</taxon>
        <taxon>Bacillati</taxon>
        <taxon>Bacillota</taxon>
        <taxon>Clostridia</taxon>
        <taxon>Lachnospirales</taxon>
        <taxon>Lachnospiraceae</taxon>
        <taxon>Anaerostipes</taxon>
    </lineage>
</organism>
<protein>
    <submittedName>
        <fullName evidence="1">Uncharacterized protein</fullName>
    </submittedName>
</protein>
<reference evidence="1 2" key="1">
    <citation type="submission" date="2015-09" db="EMBL/GenBank/DDBJ databases">
        <authorList>
            <consortium name="Pathogen Informatics"/>
        </authorList>
    </citation>
    <scope>NUCLEOTIDE SEQUENCE [LARGE SCALE GENOMIC DNA]</scope>
    <source>
        <strain evidence="1 2">2789STDY5834908</strain>
    </source>
</reference>
<evidence type="ECO:0000313" key="2">
    <source>
        <dbReference type="Proteomes" id="UP000095564"/>
    </source>
</evidence>
<accession>A0A174JGD7</accession>
<dbReference type="EMBL" id="CZAU01000002">
    <property type="protein sequence ID" value="CUO97266.1"/>
    <property type="molecule type" value="Genomic_DNA"/>
</dbReference>
<gene>
    <name evidence="1" type="ORF">ERS852520_00309</name>
</gene>
<name>A0A174JGD7_ANAHA</name>